<protein>
    <submittedName>
        <fullName evidence="1">Aspartic peptidase A1 family protein</fullName>
        <ecNumber evidence="1">3.4.23.12</ecNumber>
    </submittedName>
</protein>
<keyword evidence="1" id="KW-0378">Hydrolase</keyword>
<keyword evidence="2" id="KW-1185">Reference proteome</keyword>
<gene>
    <name evidence="1" type="ORF">IHE45_16G002400</name>
</gene>
<dbReference type="Proteomes" id="UP000827976">
    <property type="component" value="Chromosome 16"/>
</dbReference>
<dbReference type="EC" id="3.4.23.12" evidence="1"/>
<dbReference type="EMBL" id="CM037026">
    <property type="protein sequence ID" value="KAH7658976.1"/>
    <property type="molecule type" value="Genomic_DNA"/>
</dbReference>
<evidence type="ECO:0000313" key="1">
    <source>
        <dbReference type="EMBL" id="KAH7658976.1"/>
    </source>
</evidence>
<organism evidence="1 2">
    <name type="scientific">Dioscorea alata</name>
    <name type="common">Purple yam</name>
    <dbReference type="NCBI Taxonomy" id="55571"/>
    <lineage>
        <taxon>Eukaryota</taxon>
        <taxon>Viridiplantae</taxon>
        <taxon>Streptophyta</taxon>
        <taxon>Embryophyta</taxon>
        <taxon>Tracheophyta</taxon>
        <taxon>Spermatophyta</taxon>
        <taxon>Magnoliopsida</taxon>
        <taxon>Liliopsida</taxon>
        <taxon>Dioscoreales</taxon>
        <taxon>Dioscoreaceae</taxon>
        <taxon>Dioscorea</taxon>
    </lineage>
</organism>
<evidence type="ECO:0000313" key="2">
    <source>
        <dbReference type="Proteomes" id="UP000827976"/>
    </source>
</evidence>
<reference evidence="2" key="1">
    <citation type="journal article" date="2022" name="Nat. Commun.">
        <title>Chromosome evolution and the genetic basis of agronomically important traits in greater yam.</title>
        <authorList>
            <person name="Bredeson J.V."/>
            <person name="Lyons J.B."/>
            <person name="Oniyinde I.O."/>
            <person name="Okereke N.R."/>
            <person name="Kolade O."/>
            <person name="Nnabue I."/>
            <person name="Nwadili C.O."/>
            <person name="Hribova E."/>
            <person name="Parker M."/>
            <person name="Nwogha J."/>
            <person name="Shu S."/>
            <person name="Carlson J."/>
            <person name="Kariba R."/>
            <person name="Muthemba S."/>
            <person name="Knop K."/>
            <person name="Barton G.J."/>
            <person name="Sherwood A.V."/>
            <person name="Lopez-Montes A."/>
            <person name="Asiedu R."/>
            <person name="Jamnadass R."/>
            <person name="Muchugi A."/>
            <person name="Goodstein D."/>
            <person name="Egesi C.N."/>
            <person name="Featherston J."/>
            <person name="Asfaw A."/>
            <person name="Simpson G.G."/>
            <person name="Dolezel J."/>
            <person name="Hendre P.S."/>
            <person name="Van Deynze A."/>
            <person name="Kumar P.L."/>
            <person name="Obidiegwu J.E."/>
            <person name="Bhattacharjee R."/>
            <person name="Rokhsar D.S."/>
        </authorList>
    </citation>
    <scope>NUCLEOTIDE SEQUENCE [LARGE SCALE GENOMIC DNA]</scope>
    <source>
        <strain evidence="2">cv. TDa95/00328</strain>
    </source>
</reference>
<comment type="caution">
    <text evidence="1">The sequence shown here is derived from an EMBL/GenBank/DDBJ whole genome shotgun (WGS) entry which is preliminary data.</text>
</comment>
<accession>A0ACB7UFA7</accession>
<name>A0ACB7UFA7_DIOAL</name>
<proteinExistence type="predicted"/>
<sequence>MASFSFFASILLIFLSVSWIFNACNASSQGGVGFSMNLIHKDSPRSPHYQPSLTSKDRVRAMIDRSFSRVRYLSSIFSARGGGGDVAGISNSPASAPAPAPASASASAPASDSNVYSKVIAGDGDYIMELEIGTPPVKIMASADTGSDLIWIQCQPCEDCYNQTDPIFDPRKSSTFNGSVSCNDDICQALPYKTCSSQNTCQYEYEYGDLSVTSGTLSKDTFTFSSDSNKKLQVQGNSSSSSIPGIAFGCSYNSKGTFEANEDGLIGLGGGHASLVRQLDSSINGKFSYCLVPYKENASSTLNLGDNAVVNGPGVVTVPMINGLYDTFYTLQFTSVDLGKHNIPVPRGLSTQMIVDSGTTLTFIPLELLVLVMDDLSKIVNLNETNDPEGSLQLCYSYSSKAPAYPFPDITFNFGNSSRLVLSAMQTFIFIADDIVCLAMAETMGGMGFSVFGNIAQQNLHVGYDLHNKSISFAPANCSTFKI</sequence>